<evidence type="ECO:0000256" key="7">
    <source>
        <dbReference type="ARBA" id="ARBA00022801"/>
    </source>
</evidence>
<dbReference type="AlphaFoldDB" id="A0A1N7LU89"/>
<keyword evidence="5" id="KW-0677">Repeat</keyword>
<dbReference type="Pfam" id="PF18826">
    <property type="entry name" value="bVLRF1"/>
    <property type="match status" value="1"/>
</dbReference>
<evidence type="ECO:0000256" key="2">
    <source>
        <dbReference type="ARBA" id="ARBA00009262"/>
    </source>
</evidence>
<dbReference type="GO" id="GO:0005737">
    <property type="term" value="C:cytoplasm"/>
    <property type="evidence" value="ECO:0007669"/>
    <property type="project" value="UniProtKB-SubCell"/>
</dbReference>
<proteinExistence type="inferred from homology"/>
<dbReference type="PROSITE" id="PS52044">
    <property type="entry name" value="VLRF1"/>
    <property type="match status" value="1"/>
</dbReference>
<organism evidence="11 12">
    <name type="scientific">Belliella pelovolcani</name>
    <dbReference type="NCBI Taxonomy" id="529505"/>
    <lineage>
        <taxon>Bacteria</taxon>
        <taxon>Pseudomonadati</taxon>
        <taxon>Bacteroidota</taxon>
        <taxon>Cytophagia</taxon>
        <taxon>Cytophagales</taxon>
        <taxon>Cyclobacteriaceae</taxon>
        <taxon>Belliella</taxon>
    </lineage>
</organism>
<feature type="domain" description="VLRF1" evidence="10">
    <location>
        <begin position="65"/>
        <end position="205"/>
    </location>
</feature>
<name>A0A1N7LU89_9BACT</name>
<dbReference type="Proteomes" id="UP000186026">
    <property type="component" value="Unassembled WGS sequence"/>
</dbReference>
<dbReference type="RefSeq" id="WP_076499750.1">
    <property type="nucleotide sequence ID" value="NZ_FTOP01000004.1"/>
</dbReference>
<keyword evidence="9" id="KW-0175">Coiled coil</keyword>
<protein>
    <recommendedName>
        <fullName evidence="10">VLRF1 domain-containing protein</fullName>
    </recommendedName>
</protein>
<comment type="similarity">
    <text evidence="2">Belongs to the ANKZF1/VMS1 family.</text>
</comment>
<evidence type="ECO:0000256" key="9">
    <source>
        <dbReference type="ARBA" id="ARBA00023054"/>
    </source>
</evidence>
<dbReference type="InterPro" id="IPR041175">
    <property type="entry name" value="VLRF1/Vms1"/>
</dbReference>
<keyword evidence="3" id="KW-0963">Cytoplasm</keyword>
<evidence type="ECO:0000256" key="6">
    <source>
        <dbReference type="ARBA" id="ARBA00022759"/>
    </source>
</evidence>
<dbReference type="GO" id="GO:0036503">
    <property type="term" value="P:ERAD pathway"/>
    <property type="evidence" value="ECO:0007669"/>
    <property type="project" value="TreeGrafter"/>
</dbReference>
<evidence type="ECO:0000256" key="8">
    <source>
        <dbReference type="ARBA" id="ARBA00023043"/>
    </source>
</evidence>
<dbReference type="GO" id="GO:0004519">
    <property type="term" value="F:endonuclease activity"/>
    <property type="evidence" value="ECO:0007669"/>
    <property type="project" value="UniProtKB-KW"/>
</dbReference>
<accession>A0A1N7LU89</accession>
<evidence type="ECO:0000256" key="1">
    <source>
        <dbReference type="ARBA" id="ARBA00004496"/>
    </source>
</evidence>
<evidence type="ECO:0000313" key="12">
    <source>
        <dbReference type="Proteomes" id="UP000186026"/>
    </source>
</evidence>
<dbReference type="PANTHER" id="PTHR16036">
    <property type="entry name" value="ANKYRIN REPEAT AND ZINC FINGER DOMAIN-CONTAINING PROTEIN 1"/>
    <property type="match status" value="1"/>
</dbReference>
<evidence type="ECO:0000256" key="3">
    <source>
        <dbReference type="ARBA" id="ARBA00022490"/>
    </source>
</evidence>
<gene>
    <name evidence="11" type="ORF">SAMN05421761_104127</name>
</gene>
<keyword evidence="8" id="KW-0040">ANK repeat</keyword>
<evidence type="ECO:0000313" key="11">
    <source>
        <dbReference type="EMBL" id="SIS77418.1"/>
    </source>
</evidence>
<dbReference type="GO" id="GO:0016787">
    <property type="term" value="F:hydrolase activity"/>
    <property type="evidence" value="ECO:0007669"/>
    <property type="project" value="UniProtKB-KW"/>
</dbReference>
<evidence type="ECO:0000259" key="10">
    <source>
        <dbReference type="PROSITE" id="PS52044"/>
    </source>
</evidence>
<dbReference type="InterPro" id="IPR047139">
    <property type="entry name" value="ANKZ1/VMS1"/>
</dbReference>
<keyword evidence="6" id="KW-0255">Endonuclease</keyword>
<evidence type="ECO:0000256" key="5">
    <source>
        <dbReference type="ARBA" id="ARBA00022737"/>
    </source>
</evidence>
<comment type="subcellular location">
    <subcellularLocation>
        <location evidence="1">Cytoplasm</location>
    </subcellularLocation>
</comment>
<sequence>MKTYLFEKEAFKKLFDSLLNSGLSFEYSQKKHQISYTDSGENCIKIRLPLNINFDAKKNVIQEQEFLNYVLIMIRSGIGSVGFFENFVNERHKVFRAYMVRKKQGKSQIKHLKTKGKSRAGSRVRLQETLDFFDDINERLREHFEEFRIDRIGISCSETLIPYLYGGKVGIPFEKQDSRIFKIPKHIQNPTYEALMETNEFLLKAEVKVTEQGREILAGYFSSNDSEQIDEEEEDW</sequence>
<evidence type="ECO:0000256" key="4">
    <source>
        <dbReference type="ARBA" id="ARBA00022722"/>
    </source>
</evidence>
<reference evidence="12" key="1">
    <citation type="submission" date="2017-01" db="EMBL/GenBank/DDBJ databases">
        <authorList>
            <person name="Varghese N."/>
            <person name="Submissions S."/>
        </authorList>
    </citation>
    <scope>NUCLEOTIDE SEQUENCE [LARGE SCALE GENOMIC DNA]</scope>
    <source>
        <strain evidence="12">DSM 46698</strain>
    </source>
</reference>
<dbReference type="STRING" id="529505.SAMN05421761_104127"/>
<keyword evidence="12" id="KW-1185">Reference proteome</keyword>
<dbReference type="EMBL" id="FTOP01000004">
    <property type="protein sequence ID" value="SIS77418.1"/>
    <property type="molecule type" value="Genomic_DNA"/>
</dbReference>
<dbReference type="PANTHER" id="PTHR16036:SF2">
    <property type="entry name" value="TRNA ENDONUCLEASE ANKZF1"/>
    <property type="match status" value="1"/>
</dbReference>
<keyword evidence="4" id="KW-0540">Nuclease</keyword>
<keyword evidence="7" id="KW-0378">Hydrolase</keyword>